<feature type="domain" description="Phosphoribosyltransferase" evidence="2">
    <location>
        <begin position="136"/>
        <end position="226"/>
    </location>
</feature>
<name>A0A4U0P6E3_9SPHI</name>
<reference evidence="3 4" key="1">
    <citation type="submission" date="2019-04" db="EMBL/GenBank/DDBJ databases">
        <title>Sphingobacterium olei sp. nov., isolated from oil-contaminated soil.</title>
        <authorList>
            <person name="Liu B."/>
        </authorList>
    </citation>
    <scope>NUCLEOTIDE SEQUENCE [LARGE SCALE GENOMIC DNA]</scope>
    <source>
        <strain evidence="3 4">HAL-9</strain>
    </source>
</reference>
<dbReference type="SUPFAM" id="SSF53271">
    <property type="entry name" value="PRTase-like"/>
    <property type="match status" value="1"/>
</dbReference>
<protein>
    <submittedName>
        <fullName evidence="3">ComF family protein</fullName>
    </submittedName>
</protein>
<evidence type="ECO:0000259" key="2">
    <source>
        <dbReference type="Pfam" id="PF00156"/>
    </source>
</evidence>
<organism evidence="3 4">
    <name type="scientific">Sphingobacterium olei</name>
    <dbReference type="NCBI Taxonomy" id="2571155"/>
    <lineage>
        <taxon>Bacteria</taxon>
        <taxon>Pseudomonadati</taxon>
        <taxon>Bacteroidota</taxon>
        <taxon>Sphingobacteriia</taxon>
        <taxon>Sphingobacteriales</taxon>
        <taxon>Sphingobacteriaceae</taxon>
        <taxon>Sphingobacterium</taxon>
    </lineage>
</organism>
<dbReference type="RefSeq" id="WP_136900696.1">
    <property type="nucleotide sequence ID" value="NZ_SUME01000002.1"/>
</dbReference>
<dbReference type="Gene3D" id="3.40.50.2020">
    <property type="match status" value="1"/>
</dbReference>
<dbReference type="PANTHER" id="PTHR47505">
    <property type="entry name" value="DNA UTILIZATION PROTEIN YHGH"/>
    <property type="match status" value="1"/>
</dbReference>
<evidence type="ECO:0000256" key="1">
    <source>
        <dbReference type="ARBA" id="ARBA00008007"/>
    </source>
</evidence>
<evidence type="ECO:0000313" key="4">
    <source>
        <dbReference type="Proteomes" id="UP000306808"/>
    </source>
</evidence>
<dbReference type="CDD" id="cd06223">
    <property type="entry name" value="PRTases_typeI"/>
    <property type="match status" value="1"/>
</dbReference>
<dbReference type="Pfam" id="PF00156">
    <property type="entry name" value="Pribosyltran"/>
    <property type="match status" value="1"/>
</dbReference>
<dbReference type="InterPro" id="IPR000836">
    <property type="entry name" value="PRTase_dom"/>
</dbReference>
<proteinExistence type="inferred from homology"/>
<evidence type="ECO:0000313" key="3">
    <source>
        <dbReference type="EMBL" id="TJZ62302.1"/>
    </source>
</evidence>
<dbReference type="AlphaFoldDB" id="A0A4U0P6E3"/>
<dbReference type="EMBL" id="SUME01000002">
    <property type="protein sequence ID" value="TJZ62302.1"/>
    <property type="molecule type" value="Genomic_DNA"/>
</dbReference>
<dbReference type="InterPro" id="IPR051910">
    <property type="entry name" value="ComF/GntX_DNA_util-trans"/>
</dbReference>
<gene>
    <name evidence="3" type="ORF">FAZ15_07290</name>
</gene>
<dbReference type="OrthoDB" id="9779910at2"/>
<accession>A0A4U0P6E3</accession>
<sequence>MIRQYFQDFVRLLFPSICVGCETSLFSHEELVCTACLYHLPFTDFHSDADNATVRQLWGKLDFQFAISMLYLSKSSRVEKIVYNLKYGNQPEIGYYLGKMYARKLLEGCDMGQIDLILPVPLHRSKLRKRGYNQSSYFAKGLAEGLEKEWSDTLLLRLKATISQTKKSRSDRYDNVENIFYIKDQEMVKNKHILIVDDVLTTGATISSLGNVLIDAGAQVSVATIARA</sequence>
<keyword evidence="4" id="KW-1185">Reference proteome</keyword>
<dbReference type="InterPro" id="IPR029057">
    <property type="entry name" value="PRTase-like"/>
</dbReference>
<comment type="caution">
    <text evidence="3">The sequence shown here is derived from an EMBL/GenBank/DDBJ whole genome shotgun (WGS) entry which is preliminary data.</text>
</comment>
<comment type="similarity">
    <text evidence="1">Belongs to the ComF/GntX family.</text>
</comment>
<dbReference type="Proteomes" id="UP000306808">
    <property type="component" value="Unassembled WGS sequence"/>
</dbReference>
<dbReference type="PANTHER" id="PTHR47505:SF1">
    <property type="entry name" value="DNA UTILIZATION PROTEIN YHGH"/>
    <property type="match status" value="1"/>
</dbReference>